<feature type="region of interest" description="Disordered" evidence="1">
    <location>
        <begin position="653"/>
        <end position="676"/>
    </location>
</feature>
<evidence type="ECO:0000256" key="1">
    <source>
        <dbReference type="SAM" id="MobiDB-lite"/>
    </source>
</evidence>
<gene>
    <name evidence="2" type="ORF">LtaPh_0106900</name>
</gene>
<proteinExistence type="predicted"/>
<feature type="compositionally biased region" description="Pro residues" evidence="1">
    <location>
        <begin position="381"/>
        <end position="391"/>
    </location>
</feature>
<feature type="region of interest" description="Disordered" evidence="1">
    <location>
        <begin position="1572"/>
        <end position="1600"/>
    </location>
</feature>
<evidence type="ECO:0000313" key="2">
    <source>
        <dbReference type="EMBL" id="GET85426.1"/>
    </source>
</evidence>
<evidence type="ECO:0000313" key="3">
    <source>
        <dbReference type="Proteomes" id="UP000419144"/>
    </source>
</evidence>
<feature type="region of interest" description="Disordered" evidence="1">
    <location>
        <begin position="1180"/>
        <end position="1205"/>
    </location>
</feature>
<name>A0A640K6Z6_LEITA</name>
<dbReference type="OrthoDB" id="273712at2759"/>
<accession>A0A640K6Z6</accession>
<organism evidence="2 3">
    <name type="scientific">Leishmania tarentolae</name>
    <name type="common">Sauroleishmania tarentolae</name>
    <dbReference type="NCBI Taxonomy" id="5689"/>
    <lineage>
        <taxon>Eukaryota</taxon>
        <taxon>Discoba</taxon>
        <taxon>Euglenozoa</taxon>
        <taxon>Kinetoplastea</taxon>
        <taxon>Metakinetoplastina</taxon>
        <taxon>Trypanosomatida</taxon>
        <taxon>Trypanosomatidae</taxon>
        <taxon>Leishmaniinae</taxon>
        <taxon>Leishmania</taxon>
        <taxon>lizard Leishmania</taxon>
    </lineage>
</organism>
<reference evidence="2" key="1">
    <citation type="submission" date="2019-11" db="EMBL/GenBank/DDBJ databases">
        <title>Leishmania tarentolae CDS.</title>
        <authorList>
            <person name="Goto Y."/>
            <person name="Yamagishi J."/>
        </authorList>
    </citation>
    <scope>NUCLEOTIDE SEQUENCE [LARGE SCALE GENOMIC DNA]</scope>
    <source>
        <strain evidence="2">Parrot Tar II</strain>
    </source>
</reference>
<sequence length="1600" mass="168810">MQPLAAATLTRAPLVQLQHLPGRAASLSRQGSVDPVLLASSSSSLMRSLSSTHPGYAMAFAESGASPMTPRTSARLHAPWSTTIVVLRRLRGVMISLQPRGRCGYATTATATSPQASNATAAAASGSASRQPRKDRRHHVVDLGNHLSVVLPVSGPSPRPSSSTRDRGSRRRHGRIKNKAASYPSRGAHAHVPGDDGNAEAHTADGAVHVQSRQATPMSLLPREQRAEQGEWEGDENSFLRIPHTAAEAASVLEYTTVLEALESSSFRDGTPCLTTLASKSAAAASSDARANFEELRTRALPILFYLVQVSATAPAPSATVTDAELAAALQCLATHLQYMAAATRTDGRRHVSALPPAVVVALWEQVMPCVQQRIDKAKASPPPQRLPPKNPAELEGGSGVHESAEALVSSTTASATCPASTASMKKSVYTPLRRALALHTRQVASLLPPSTLALVLTRMYQCGALADDILGPIATDYLEVLRRSEPSHTTGGGDLIAALRHRVLRLPDGIGGGDSPAAVPPAAAFTGAAAVTMARLLGRAAVPGHRQLHNFFHFVLLPEVTRALARTAERAAQGGAGEATGEAVEALPGAAALLDLTAALRHYAVSGHAVTHLTTLWMAYFAQRRGADDAAAALADCMALLRALSSVPFASNRTQRRQARNTRGGGSHGGRSPTQQQTHLLKVADGDYGPLMNVACAEVCRLCNHLQSPVVASSFTAVAPAQLLALLCLLLRVNSPRWAETYETLASAALTALTTHTPATLAASSPSPQDEEALERVLPLAAARRTLRALLHRNSLIPDHPLHRVLLRRLLYSPAALTDTAVASQVLLGLELMVPVEEGSSRSHDASVSTATNAAAVPTVALVATATGTAAQTLMSMVVITPDDRRRALQVFRRLGRSITPTAFVAGLCVVALDALPRTAQVAVVNHLTSVASAVSPSYLAKGMDAVVRGLPPPVIDDVSVQHWFSRLTARDVVRRIDPVGCAVLLDLLSANPRYQRNCALAKECITRRIGVALRQTGEADAGNGVASGVSLEALPRVVASLQRANVFLPQYYSRVCRLLLGQVEQASLGELLEPFAVVAEAYMSRQRSEAQASVFKDVWELLRGRVMEEAGRLALDETLMAINAFAALDVKDHALFGVLVYQLWVCLCTAEAEVAAAAATSRSSTASSADSAIAALDVPSPRPARSAQQSSDQGTAADAASSTMVGSADAAEAQVRRRVEAAEHVLRTLTPSAVAVVAATFLARSDARAADEARKAEDGDDSAARTLLPWILMRLRDCHAELYPVDVVHVMPLLLEHYVAAAAAVEDARAPTGASDDSSAAAAAALLHSAYDACRSVFLLMYTLLPDTVAAAGEPLLPLADAQRIAQLRSQWTSATKLSVEMVPRSWFATLLVSLSGADLADTAVALACVQRACTRRVCSELLSISQLVDVCLSLCWLTTSTALGAAATSTSATAHRSDDDAQALAAPPVATRQDEVSHPRPTPHDVLSTAMATVLSALWKRSDELTSAHISALLRCLRHTYGADKVDADFVERLEAQKALLLSQRQPKTPVDAAARPVSAAEAAKVRNADACAASSSHQQRPKPFPQMDAEDLFGTV</sequence>
<dbReference type="VEuPathDB" id="TriTrypDB:LtaPh_0106900"/>
<feature type="region of interest" description="Disordered" evidence="1">
    <location>
        <begin position="377"/>
        <end position="399"/>
    </location>
</feature>
<feature type="compositionally biased region" description="Low complexity" evidence="1">
    <location>
        <begin position="148"/>
        <end position="163"/>
    </location>
</feature>
<feature type="compositionally biased region" description="Basic residues" evidence="1">
    <location>
        <begin position="168"/>
        <end position="178"/>
    </location>
</feature>
<comment type="caution">
    <text evidence="2">The sequence shown here is derived from an EMBL/GenBank/DDBJ whole genome shotgun (WGS) entry which is preliminary data.</text>
</comment>
<dbReference type="Proteomes" id="UP000419144">
    <property type="component" value="Unassembled WGS sequence"/>
</dbReference>
<feature type="compositionally biased region" description="Polar residues" evidence="1">
    <location>
        <begin position="1188"/>
        <end position="1205"/>
    </location>
</feature>
<protein>
    <submittedName>
        <fullName evidence="2">Uncharacterized protein</fullName>
    </submittedName>
</protein>
<dbReference type="EMBL" id="BLBS01000001">
    <property type="protein sequence ID" value="GET85426.1"/>
    <property type="molecule type" value="Genomic_DNA"/>
</dbReference>
<feature type="compositionally biased region" description="Low complexity" evidence="1">
    <location>
        <begin position="108"/>
        <end position="129"/>
    </location>
</feature>
<feature type="region of interest" description="Disordered" evidence="1">
    <location>
        <begin position="108"/>
        <end position="201"/>
    </location>
</feature>
<keyword evidence="3" id="KW-1185">Reference proteome</keyword>